<organism evidence="1 2">
    <name type="scientific">Allacma fusca</name>
    <dbReference type="NCBI Taxonomy" id="39272"/>
    <lineage>
        <taxon>Eukaryota</taxon>
        <taxon>Metazoa</taxon>
        <taxon>Ecdysozoa</taxon>
        <taxon>Arthropoda</taxon>
        <taxon>Hexapoda</taxon>
        <taxon>Collembola</taxon>
        <taxon>Symphypleona</taxon>
        <taxon>Sminthuridae</taxon>
        <taxon>Allacma</taxon>
    </lineage>
</organism>
<accession>A0A8J2KHV2</accession>
<protein>
    <submittedName>
        <fullName evidence="1">Uncharacterized protein</fullName>
    </submittedName>
</protein>
<evidence type="ECO:0000313" key="2">
    <source>
        <dbReference type="Proteomes" id="UP000708208"/>
    </source>
</evidence>
<dbReference type="Proteomes" id="UP000708208">
    <property type="component" value="Unassembled WGS sequence"/>
</dbReference>
<reference evidence="1" key="1">
    <citation type="submission" date="2021-06" db="EMBL/GenBank/DDBJ databases">
        <authorList>
            <person name="Hodson N. C."/>
            <person name="Mongue J. A."/>
            <person name="Jaron S. K."/>
        </authorList>
    </citation>
    <scope>NUCLEOTIDE SEQUENCE</scope>
</reference>
<dbReference type="EMBL" id="CAJVCH010290096">
    <property type="protein sequence ID" value="CAG7785139.1"/>
    <property type="molecule type" value="Genomic_DNA"/>
</dbReference>
<dbReference type="AlphaFoldDB" id="A0A8J2KHV2"/>
<proteinExistence type="predicted"/>
<sequence length="34" mass="4155">MHRRFCLRRGQHKNSDHSPWGHLCKTYCSIKKSR</sequence>
<keyword evidence="2" id="KW-1185">Reference proteome</keyword>
<name>A0A8J2KHV2_9HEXA</name>
<feature type="non-terminal residue" evidence="1">
    <location>
        <position position="1"/>
    </location>
</feature>
<gene>
    <name evidence="1" type="ORF">AFUS01_LOCUS23783</name>
</gene>
<evidence type="ECO:0000313" key="1">
    <source>
        <dbReference type="EMBL" id="CAG7785139.1"/>
    </source>
</evidence>
<comment type="caution">
    <text evidence="1">The sequence shown here is derived from an EMBL/GenBank/DDBJ whole genome shotgun (WGS) entry which is preliminary data.</text>
</comment>